<dbReference type="EMBL" id="JBFXLS010000005">
    <property type="protein sequence ID" value="KAL2833012.1"/>
    <property type="molecule type" value="Genomic_DNA"/>
</dbReference>
<evidence type="ECO:0008006" key="3">
    <source>
        <dbReference type="Google" id="ProtNLM"/>
    </source>
</evidence>
<dbReference type="Proteomes" id="UP001610335">
    <property type="component" value="Unassembled WGS sequence"/>
</dbReference>
<reference evidence="1 2" key="1">
    <citation type="submission" date="2024-07" db="EMBL/GenBank/DDBJ databases">
        <title>Section-level genome sequencing and comparative genomics of Aspergillus sections Usti and Cavernicolus.</title>
        <authorList>
            <consortium name="Lawrence Berkeley National Laboratory"/>
            <person name="Nybo J.L."/>
            <person name="Vesth T.C."/>
            <person name="Theobald S."/>
            <person name="Frisvad J.C."/>
            <person name="Larsen T.O."/>
            <person name="Kjaerboelling I."/>
            <person name="Rothschild-Mancinelli K."/>
            <person name="Lyhne E.K."/>
            <person name="Kogle M.E."/>
            <person name="Barry K."/>
            <person name="Clum A."/>
            <person name="Na H."/>
            <person name="Ledsgaard L."/>
            <person name="Lin J."/>
            <person name="Lipzen A."/>
            <person name="Kuo A."/>
            <person name="Riley R."/>
            <person name="Mondo S."/>
            <person name="LaButti K."/>
            <person name="Haridas S."/>
            <person name="Pangalinan J."/>
            <person name="Salamov A.A."/>
            <person name="Simmons B.A."/>
            <person name="Magnuson J.K."/>
            <person name="Chen J."/>
            <person name="Drula E."/>
            <person name="Henrissat B."/>
            <person name="Wiebenga A."/>
            <person name="Lubbers R.J."/>
            <person name="Gomes A.C."/>
            <person name="Makela M.R."/>
            <person name="Stajich J."/>
            <person name="Grigoriev I.V."/>
            <person name="Mortensen U.H."/>
            <person name="De vries R.P."/>
            <person name="Baker S.E."/>
            <person name="Andersen M.R."/>
        </authorList>
    </citation>
    <scope>NUCLEOTIDE SEQUENCE [LARGE SCALE GENOMIC DNA]</scope>
    <source>
        <strain evidence="1 2">CBS 600.67</strain>
    </source>
</reference>
<evidence type="ECO:0000313" key="1">
    <source>
        <dbReference type="EMBL" id="KAL2833012.1"/>
    </source>
</evidence>
<name>A0ABR4IZM1_9EURO</name>
<protein>
    <recommendedName>
        <fullName evidence="3">RanBP2-type domain-containing protein</fullName>
    </recommendedName>
</protein>
<comment type="caution">
    <text evidence="1">The sequence shown here is derived from an EMBL/GenBank/DDBJ whole genome shotgun (WGS) entry which is preliminary data.</text>
</comment>
<sequence>MDSGMGDIVPLRRDIQSREDWFCGVKSCLNNRPGGAKCDRCQREKCAECQGPMDGISRSGTMWTCCNCGDGPHLYTHVVQCVMCHHTACANCTSYK</sequence>
<keyword evidence="2" id="KW-1185">Reference proteome</keyword>
<gene>
    <name evidence="1" type="ORF">BDW59DRAFT_94925</name>
</gene>
<accession>A0ABR4IZM1</accession>
<proteinExistence type="predicted"/>
<evidence type="ECO:0000313" key="2">
    <source>
        <dbReference type="Proteomes" id="UP001610335"/>
    </source>
</evidence>
<organism evidence="1 2">
    <name type="scientific">Aspergillus cavernicola</name>
    <dbReference type="NCBI Taxonomy" id="176166"/>
    <lineage>
        <taxon>Eukaryota</taxon>
        <taxon>Fungi</taxon>
        <taxon>Dikarya</taxon>
        <taxon>Ascomycota</taxon>
        <taxon>Pezizomycotina</taxon>
        <taxon>Eurotiomycetes</taxon>
        <taxon>Eurotiomycetidae</taxon>
        <taxon>Eurotiales</taxon>
        <taxon>Aspergillaceae</taxon>
        <taxon>Aspergillus</taxon>
        <taxon>Aspergillus subgen. Nidulantes</taxon>
    </lineage>
</organism>